<feature type="transmembrane region" description="Helical" evidence="1">
    <location>
        <begin position="310"/>
        <end position="327"/>
    </location>
</feature>
<protein>
    <submittedName>
        <fullName evidence="2">Uncharacterized protein</fullName>
    </submittedName>
</protein>
<feature type="transmembrane region" description="Helical" evidence="1">
    <location>
        <begin position="200"/>
        <end position="224"/>
    </location>
</feature>
<feature type="transmembrane region" description="Helical" evidence="1">
    <location>
        <begin position="244"/>
        <end position="265"/>
    </location>
</feature>
<proteinExistence type="predicted"/>
<evidence type="ECO:0000256" key="1">
    <source>
        <dbReference type="SAM" id="Phobius"/>
    </source>
</evidence>
<organism evidence="2">
    <name type="scientific">Amphimedon queenslandica</name>
    <name type="common">Sponge</name>
    <dbReference type="NCBI Taxonomy" id="400682"/>
    <lineage>
        <taxon>Eukaryota</taxon>
        <taxon>Metazoa</taxon>
        <taxon>Porifera</taxon>
        <taxon>Demospongiae</taxon>
        <taxon>Heteroscleromorpha</taxon>
        <taxon>Haplosclerida</taxon>
        <taxon>Niphatidae</taxon>
        <taxon>Amphimedon</taxon>
    </lineage>
</organism>
<feature type="transmembrane region" description="Helical" evidence="1">
    <location>
        <begin position="598"/>
        <end position="620"/>
    </location>
</feature>
<dbReference type="EnsemblMetazoa" id="Aqu2.1.19798_001">
    <property type="protein sequence ID" value="Aqu2.1.19798_001"/>
    <property type="gene ID" value="Aqu2.1.19798"/>
</dbReference>
<name>A0A1X7TWX7_AMPQE</name>
<keyword evidence="1" id="KW-1133">Transmembrane helix</keyword>
<feature type="transmembrane region" description="Helical" evidence="1">
    <location>
        <begin position="441"/>
        <end position="461"/>
    </location>
</feature>
<keyword evidence="1" id="KW-0472">Membrane</keyword>
<accession>A0A1X7TWX7</accession>
<feature type="transmembrane region" description="Helical" evidence="1">
    <location>
        <begin position="537"/>
        <end position="559"/>
    </location>
</feature>
<dbReference type="AlphaFoldDB" id="A0A1X7TWX7"/>
<feature type="transmembrane region" description="Helical" evidence="1">
    <location>
        <begin position="394"/>
        <end position="421"/>
    </location>
</feature>
<evidence type="ECO:0000313" key="2">
    <source>
        <dbReference type="EnsemblMetazoa" id="Aqu2.1.19798_001"/>
    </source>
</evidence>
<dbReference type="InParanoid" id="A0A1X7TWX7"/>
<reference evidence="2" key="1">
    <citation type="submission" date="2017-05" db="UniProtKB">
        <authorList>
            <consortium name="EnsemblMetazoa"/>
        </authorList>
    </citation>
    <scope>IDENTIFICATION</scope>
</reference>
<keyword evidence="1" id="KW-0812">Transmembrane</keyword>
<feature type="transmembrane region" description="Helical" evidence="1">
    <location>
        <begin position="353"/>
        <end position="373"/>
    </location>
</feature>
<feature type="transmembrane region" description="Helical" evidence="1">
    <location>
        <begin position="565"/>
        <end position="591"/>
    </location>
</feature>
<sequence length="629" mass="70976">MENEPSSQLVPVHAVPVLASTDPVLPSEVLPTRQNIRVAQNVEFVQEEATSGDLTVVSKEMKAQKAAVLVEESADGGNVRIKGLEVGMLKREVAIEVDGNQVARVELQYMFIRAFEAHLSRRYHHLALGPGDELPPYEPSGFESAVYCCCQAYSCDFKGCCGRRCKVSTSDVKKSYEEPETIKKSRPIGLNVIKENFLNFLAFSLIGEAFLYFTLIFAFVELIISLVSLITDFSSDQNDQILEIISMVLSVLGTGFSFLDFSLHFRHRGCRIFKRACKGEKQEQEQDEEHKEFCNDTCANKDKKSCGNRCVSVLDIIRIFVLETIYYPDLLSTMFDFIDELISNDYNPKQIPAASWLSFTWSMLLILVTVYCAKLNSLRGLVKSVKEARPDKKFQGALFIFTFSLYMLGLMVLQMLMVATIGGRYHHDFTAGPGKISGQLWYMMVCGYLMPVLGTAMFFVVHHFWTMKLPVDLIFDLLKDLQTEGKETDNTKQDEERLVRLRRMLQYIDGEKFKSDYLKLKKIDCITKVGHPFSSPLHILLASFYSAMLLVFGLCSMIGGPSDGAWYLFYFIGGVFGTIVNMYAVAVFLVWSFFIVSVLAAVLVLIGMFLICCLICSMASSDSSNRHQY</sequence>